<dbReference type="SUPFAM" id="SSF53474">
    <property type="entry name" value="alpha/beta-Hydrolases"/>
    <property type="match status" value="1"/>
</dbReference>
<dbReference type="eggNOG" id="COG0596">
    <property type="taxonomic scope" value="Bacteria"/>
</dbReference>
<evidence type="ECO:0000256" key="1">
    <source>
        <dbReference type="ARBA" id="ARBA00022801"/>
    </source>
</evidence>
<proteinExistence type="predicted"/>
<protein>
    <submittedName>
        <fullName evidence="3">Alpha/beta hydrolase</fullName>
    </submittedName>
</protein>
<keyword evidence="1 3" id="KW-0378">Hydrolase</keyword>
<dbReference type="InterPro" id="IPR000073">
    <property type="entry name" value="AB_hydrolase_1"/>
</dbReference>
<dbReference type="InterPro" id="IPR000639">
    <property type="entry name" value="Epox_hydrolase-like"/>
</dbReference>
<dbReference type="RefSeq" id="WP_034638466.1">
    <property type="nucleotide sequence ID" value="NZ_CBCSJC010000015.1"/>
</dbReference>
<evidence type="ECO:0000259" key="2">
    <source>
        <dbReference type="Pfam" id="PF00561"/>
    </source>
</evidence>
<gene>
    <name evidence="3" type="ORF">BAMA_20535</name>
</gene>
<dbReference type="GO" id="GO:0016787">
    <property type="term" value="F:hydrolase activity"/>
    <property type="evidence" value="ECO:0007669"/>
    <property type="project" value="UniProtKB-KW"/>
</dbReference>
<dbReference type="PRINTS" id="PR00111">
    <property type="entry name" value="ABHYDROLASE"/>
</dbReference>
<dbReference type="OrthoDB" id="9775557at2"/>
<sequence length="294" mass="34625">MKNFFIEFHGYKASVCEWGDKNNPQIICFHGLGSTKLSFIEIAERLKDKYHIISFDLPGHGKTPSFEKDEGYSAFHLTNWIVALLEQIGKETFHILAHSWGASVALHYVAECPEKVNKMVLLDGGYHHGEMNRTYFAELYKDAKEGECPPRSLEEEINHYEKDFDEYIFASKEEFIQLEKMAYSRWSPLIERAVYDLMREEDGKVRWHATGDTARGVIKFQYTVYKTLKHHKIKSDTLLLYCDLPDGYLKVRELHIEEFKKHIDITTKLYRNTGHLMHWERPEEISEDVVNWLR</sequence>
<dbReference type="PANTHER" id="PTHR43798:SF31">
    <property type="entry name" value="AB HYDROLASE SUPERFAMILY PROTEIN YCLE"/>
    <property type="match status" value="1"/>
</dbReference>
<dbReference type="PRINTS" id="PR00412">
    <property type="entry name" value="EPOXHYDRLASE"/>
</dbReference>
<organism evidence="3 4">
    <name type="scientific">Bacillus manliponensis</name>
    <dbReference type="NCBI Taxonomy" id="574376"/>
    <lineage>
        <taxon>Bacteria</taxon>
        <taxon>Bacillati</taxon>
        <taxon>Bacillota</taxon>
        <taxon>Bacilli</taxon>
        <taxon>Bacillales</taxon>
        <taxon>Bacillaceae</taxon>
        <taxon>Bacillus</taxon>
        <taxon>Bacillus cereus group</taxon>
    </lineage>
</organism>
<dbReference type="InterPro" id="IPR029058">
    <property type="entry name" value="AB_hydrolase_fold"/>
</dbReference>
<dbReference type="PANTHER" id="PTHR43798">
    <property type="entry name" value="MONOACYLGLYCEROL LIPASE"/>
    <property type="match status" value="1"/>
</dbReference>
<comment type="caution">
    <text evidence="3">The sequence shown here is derived from an EMBL/GenBank/DDBJ whole genome shotgun (WGS) entry which is preliminary data.</text>
</comment>
<dbReference type="Gene3D" id="3.40.50.1820">
    <property type="entry name" value="alpha/beta hydrolase"/>
    <property type="match status" value="1"/>
</dbReference>
<accession>A0A073JZD1</accession>
<evidence type="ECO:0000313" key="3">
    <source>
        <dbReference type="EMBL" id="KEK19651.1"/>
    </source>
</evidence>
<evidence type="ECO:0000313" key="4">
    <source>
        <dbReference type="Proteomes" id="UP000027822"/>
    </source>
</evidence>
<dbReference type="AlphaFoldDB" id="A0A073JZD1"/>
<dbReference type="InterPro" id="IPR050266">
    <property type="entry name" value="AB_hydrolase_sf"/>
</dbReference>
<dbReference type="STRING" id="574376.BAMA_20535"/>
<dbReference type="EMBL" id="JOTN01000006">
    <property type="protein sequence ID" value="KEK19651.1"/>
    <property type="molecule type" value="Genomic_DNA"/>
</dbReference>
<keyword evidence="4" id="KW-1185">Reference proteome</keyword>
<feature type="domain" description="AB hydrolase-1" evidence="2">
    <location>
        <begin position="26"/>
        <end position="136"/>
    </location>
</feature>
<name>A0A073JZD1_9BACI</name>
<dbReference type="Pfam" id="PF00561">
    <property type="entry name" value="Abhydrolase_1"/>
    <property type="match status" value="1"/>
</dbReference>
<reference evidence="3 4" key="1">
    <citation type="submission" date="2014-06" db="EMBL/GenBank/DDBJ databases">
        <title>Draft genome sequence of Bacillus manliponensis JCM 15802 (MCCC 1A00708).</title>
        <authorList>
            <person name="Lai Q."/>
            <person name="Liu Y."/>
            <person name="Shao Z."/>
        </authorList>
    </citation>
    <scope>NUCLEOTIDE SEQUENCE [LARGE SCALE GENOMIC DNA]</scope>
    <source>
        <strain evidence="3 4">JCM 15802</strain>
    </source>
</reference>
<dbReference type="Proteomes" id="UP000027822">
    <property type="component" value="Unassembled WGS sequence"/>
</dbReference>
<dbReference type="GO" id="GO:0016020">
    <property type="term" value="C:membrane"/>
    <property type="evidence" value="ECO:0007669"/>
    <property type="project" value="TreeGrafter"/>
</dbReference>